<dbReference type="EMBL" id="JARIHO010000035">
    <property type="protein sequence ID" value="KAJ7331485.1"/>
    <property type="molecule type" value="Genomic_DNA"/>
</dbReference>
<comment type="caution">
    <text evidence="1">The sequence shown here is derived from an EMBL/GenBank/DDBJ whole genome shotgun (WGS) entry which is preliminary data.</text>
</comment>
<reference evidence="1" key="1">
    <citation type="submission" date="2023-03" db="EMBL/GenBank/DDBJ databases">
        <title>Massive genome expansion in bonnet fungi (Mycena s.s.) driven by repeated elements and novel gene families across ecological guilds.</title>
        <authorList>
            <consortium name="Lawrence Berkeley National Laboratory"/>
            <person name="Harder C.B."/>
            <person name="Miyauchi S."/>
            <person name="Viragh M."/>
            <person name="Kuo A."/>
            <person name="Thoen E."/>
            <person name="Andreopoulos B."/>
            <person name="Lu D."/>
            <person name="Skrede I."/>
            <person name="Drula E."/>
            <person name="Henrissat B."/>
            <person name="Morin E."/>
            <person name="Kohler A."/>
            <person name="Barry K."/>
            <person name="LaButti K."/>
            <person name="Morin E."/>
            <person name="Salamov A."/>
            <person name="Lipzen A."/>
            <person name="Mereny Z."/>
            <person name="Hegedus B."/>
            <person name="Baldrian P."/>
            <person name="Stursova M."/>
            <person name="Weitz H."/>
            <person name="Taylor A."/>
            <person name="Grigoriev I.V."/>
            <person name="Nagy L.G."/>
            <person name="Martin F."/>
            <person name="Kauserud H."/>
        </authorList>
    </citation>
    <scope>NUCLEOTIDE SEQUENCE</scope>
    <source>
        <strain evidence="1">CBHHK002</strain>
    </source>
</reference>
<gene>
    <name evidence="1" type="ORF">DFH08DRAFT_814792</name>
</gene>
<name>A0AAD6ZNT7_9AGAR</name>
<dbReference type="Proteomes" id="UP001218218">
    <property type="component" value="Unassembled WGS sequence"/>
</dbReference>
<evidence type="ECO:0000313" key="2">
    <source>
        <dbReference type="Proteomes" id="UP001218218"/>
    </source>
</evidence>
<evidence type="ECO:0000313" key="1">
    <source>
        <dbReference type="EMBL" id="KAJ7331485.1"/>
    </source>
</evidence>
<proteinExistence type="predicted"/>
<sequence>MSTPKLKLTFMQRVRRVIVRMSSHFVIGPWRNRQHVGSYSTVIQQDPEAERYRVEGESKGEKEASTGVVTDSSFAALSWRHPDLAAQLSNRPDAWQVMPPLWPVNLFNCTLFNTLRSQYSGIGTRGGLSHEHFLLYMFLGLFVWLQALPTSPGSPGSDPETPPSLNYSGDVCDNIRLEPNNLHRFSVGNTMCAEPHWVLVDYLQRFWGGPRPIFLVLPAFIVAVPDKGDLEVGAMCPRSSSLSRTTVILSLPSVFISAVFPHSSSLSRTNVILRCRLPAFIVTVPDKGDLEVGRFRLRENAERQSIRMQRKSREVLKKYAT</sequence>
<keyword evidence="2" id="KW-1185">Reference proteome</keyword>
<protein>
    <submittedName>
        <fullName evidence="1">Uncharacterized protein</fullName>
    </submittedName>
</protein>
<organism evidence="1 2">
    <name type="scientific">Mycena albidolilacea</name>
    <dbReference type="NCBI Taxonomy" id="1033008"/>
    <lineage>
        <taxon>Eukaryota</taxon>
        <taxon>Fungi</taxon>
        <taxon>Dikarya</taxon>
        <taxon>Basidiomycota</taxon>
        <taxon>Agaricomycotina</taxon>
        <taxon>Agaricomycetes</taxon>
        <taxon>Agaricomycetidae</taxon>
        <taxon>Agaricales</taxon>
        <taxon>Marasmiineae</taxon>
        <taxon>Mycenaceae</taxon>
        <taxon>Mycena</taxon>
    </lineage>
</organism>
<accession>A0AAD6ZNT7</accession>
<dbReference type="AlphaFoldDB" id="A0AAD6ZNT7"/>